<dbReference type="InterPro" id="IPR002641">
    <property type="entry name" value="PNPLA_dom"/>
</dbReference>
<organism evidence="6 7">
    <name type="scientific">Nibribacter ruber</name>
    <dbReference type="NCBI Taxonomy" id="2698458"/>
    <lineage>
        <taxon>Bacteria</taxon>
        <taxon>Pseudomonadati</taxon>
        <taxon>Bacteroidota</taxon>
        <taxon>Cytophagia</taxon>
        <taxon>Cytophagales</taxon>
        <taxon>Hymenobacteraceae</taxon>
        <taxon>Nibribacter</taxon>
    </lineage>
</organism>
<dbReference type="PANTHER" id="PTHR14226">
    <property type="entry name" value="NEUROPATHY TARGET ESTERASE/SWISS CHEESE D.MELANOGASTER"/>
    <property type="match status" value="1"/>
</dbReference>
<gene>
    <name evidence="6" type="ORF">GU926_03060</name>
</gene>
<accession>A0A6P1NXC0</accession>
<evidence type="ECO:0000256" key="4">
    <source>
        <dbReference type="PROSITE-ProRule" id="PRU01161"/>
    </source>
</evidence>
<evidence type="ECO:0000313" key="7">
    <source>
        <dbReference type="Proteomes" id="UP000464214"/>
    </source>
</evidence>
<evidence type="ECO:0000256" key="1">
    <source>
        <dbReference type="ARBA" id="ARBA00022801"/>
    </source>
</evidence>
<feature type="short sequence motif" description="GXSXG" evidence="4">
    <location>
        <begin position="37"/>
        <end position="41"/>
    </location>
</feature>
<dbReference type="GO" id="GO:0016042">
    <property type="term" value="P:lipid catabolic process"/>
    <property type="evidence" value="ECO:0007669"/>
    <property type="project" value="UniProtKB-UniRule"/>
</dbReference>
<feature type="active site" description="Proton acceptor" evidence="4">
    <location>
        <position position="150"/>
    </location>
</feature>
<dbReference type="AlphaFoldDB" id="A0A6P1NXC0"/>
<proteinExistence type="predicted"/>
<evidence type="ECO:0000313" key="6">
    <source>
        <dbReference type="EMBL" id="QHL86475.1"/>
    </source>
</evidence>
<evidence type="ECO:0000256" key="3">
    <source>
        <dbReference type="ARBA" id="ARBA00023098"/>
    </source>
</evidence>
<keyword evidence="1 4" id="KW-0378">Hydrolase</keyword>
<dbReference type="RefSeq" id="WP_160688898.1">
    <property type="nucleotide sequence ID" value="NZ_CP047897.1"/>
</dbReference>
<evidence type="ECO:0000256" key="2">
    <source>
        <dbReference type="ARBA" id="ARBA00022963"/>
    </source>
</evidence>
<comment type="caution">
    <text evidence="4">Lacks conserved residue(s) required for the propagation of feature annotation.</text>
</comment>
<evidence type="ECO:0000259" key="5">
    <source>
        <dbReference type="PROSITE" id="PS51635"/>
    </source>
</evidence>
<dbReference type="Gene3D" id="3.40.1090.10">
    <property type="entry name" value="Cytosolic phospholipase A2 catalytic domain"/>
    <property type="match status" value="1"/>
</dbReference>
<reference evidence="6 7" key="1">
    <citation type="submission" date="2020-01" db="EMBL/GenBank/DDBJ databases">
        <authorList>
            <person name="Kim M."/>
        </authorList>
    </citation>
    <scope>NUCLEOTIDE SEQUENCE [LARGE SCALE GENOMIC DNA]</scope>
    <source>
        <strain evidence="6 7">BT10</strain>
    </source>
</reference>
<sequence>MARIGICLSGGAARGVAHLGVLKALQELSIPIEVISGTSSGAIAGAFFAAGFSPEKVLELVCDLSLSQLVRPALNKGLLQSNALQKLFEQHLQDITFADLPIQLIISATDLNQGSTVYLTEGSVANALRASSALPIMFQPVPHGSRLLVDGGLLNNMPVECLTGACEKIIGVHVNPIDHKTDIKSIRQVTERVFHLAINANVQQRISLCSLFLEPPALKDYHIYAINKAEEIFQIGYDFTMGLAKELKGLLDPSIR</sequence>
<dbReference type="Pfam" id="PF01734">
    <property type="entry name" value="Patatin"/>
    <property type="match status" value="1"/>
</dbReference>
<protein>
    <recommendedName>
        <fullName evidence="5">PNPLA domain-containing protein</fullName>
    </recommendedName>
</protein>
<keyword evidence="7" id="KW-1185">Reference proteome</keyword>
<dbReference type="InterPro" id="IPR050301">
    <property type="entry name" value="NTE"/>
</dbReference>
<dbReference type="InterPro" id="IPR016035">
    <property type="entry name" value="Acyl_Trfase/lysoPLipase"/>
</dbReference>
<dbReference type="EMBL" id="CP047897">
    <property type="protein sequence ID" value="QHL86475.1"/>
    <property type="molecule type" value="Genomic_DNA"/>
</dbReference>
<dbReference type="PROSITE" id="PS51635">
    <property type="entry name" value="PNPLA"/>
    <property type="match status" value="1"/>
</dbReference>
<dbReference type="SUPFAM" id="SSF52151">
    <property type="entry name" value="FabD/lysophospholipase-like"/>
    <property type="match status" value="1"/>
</dbReference>
<feature type="active site" description="Nucleophile" evidence="4">
    <location>
        <position position="39"/>
    </location>
</feature>
<feature type="domain" description="PNPLA" evidence="5">
    <location>
        <begin position="6"/>
        <end position="163"/>
    </location>
</feature>
<feature type="short sequence motif" description="DGA/G" evidence="4">
    <location>
        <begin position="150"/>
        <end position="152"/>
    </location>
</feature>
<dbReference type="GO" id="GO:0016787">
    <property type="term" value="F:hydrolase activity"/>
    <property type="evidence" value="ECO:0007669"/>
    <property type="project" value="UniProtKB-UniRule"/>
</dbReference>
<keyword evidence="3 4" id="KW-0443">Lipid metabolism</keyword>
<dbReference type="Proteomes" id="UP000464214">
    <property type="component" value="Chromosome"/>
</dbReference>
<keyword evidence="2 4" id="KW-0442">Lipid degradation</keyword>
<name>A0A6P1NXC0_9BACT</name>
<dbReference type="PANTHER" id="PTHR14226:SF78">
    <property type="entry name" value="SLR0060 PROTEIN"/>
    <property type="match status" value="1"/>
</dbReference>
<dbReference type="KEGG" id="nib:GU926_03060"/>